<comment type="caution">
    <text evidence="1">The sequence shown here is derived from an EMBL/GenBank/DDBJ whole genome shotgun (WGS) entry which is preliminary data.</text>
</comment>
<dbReference type="Proteomes" id="UP000653674">
    <property type="component" value="Unassembled WGS sequence"/>
</dbReference>
<dbReference type="AlphaFoldDB" id="A0A8J3LJA1"/>
<evidence type="ECO:0000313" key="1">
    <source>
        <dbReference type="EMBL" id="GIG72772.1"/>
    </source>
</evidence>
<reference evidence="1" key="1">
    <citation type="submission" date="2021-01" db="EMBL/GenBank/DDBJ databases">
        <title>Whole genome shotgun sequence of Planosporangium flavigriseum NBRC 105377.</title>
        <authorList>
            <person name="Komaki H."/>
            <person name="Tamura T."/>
        </authorList>
    </citation>
    <scope>NUCLEOTIDE SEQUENCE</scope>
    <source>
        <strain evidence="1">NBRC 105377</strain>
    </source>
</reference>
<evidence type="ECO:0008006" key="3">
    <source>
        <dbReference type="Google" id="ProtNLM"/>
    </source>
</evidence>
<organism evidence="1 2">
    <name type="scientific">Planosporangium flavigriseum</name>
    <dbReference type="NCBI Taxonomy" id="373681"/>
    <lineage>
        <taxon>Bacteria</taxon>
        <taxon>Bacillati</taxon>
        <taxon>Actinomycetota</taxon>
        <taxon>Actinomycetes</taxon>
        <taxon>Micromonosporales</taxon>
        <taxon>Micromonosporaceae</taxon>
        <taxon>Planosporangium</taxon>
    </lineage>
</organism>
<name>A0A8J3LJA1_9ACTN</name>
<protein>
    <recommendedName>
        <fullName evidence="3">PIN domain-containing protein</fullName>
    </recommendedName>
</protein>
<gene>
    <name evidence="1" type="ORF">Pfl04_11760</name>
</gene>
<dbReference type="EMBL" id="BONU01000005">
    <property type="protein sequence ID" value="GIG72772.1"/>
    <property type="molecule type" value="Genomic_DNA"/>
</dbReference>
<evidence type="ECO:0000313" key="2">
    <source>
        <dbReference type="Proteomes" id="UP000653674"/>
    </source>
</evidence>
<proteinExistence type="predicted"/>
<sequence length="62" mass="6974">MSDYVVLDTDVASLSFRGRLTSPMSALLAGKLTCVTFVTVGEMTKWAELRDWGPRNRQRPEL</sequence>
<keyword evidence="2" id="KW-1185">Reference proteome</keyword>
<accession>A0A8J3LJA1</accession>